<keyword evidence="4" id="KW-1185">Reference proteome</keyword>
<evidence type="ECO:0000313" key="2">
    <source>
        <dbReference type="EMBL" id="KAF4402502.1"/>
    </source>
</evidence>
<dbReference type="EMBL" id="JAATIQ010000007">
    <property type="protein sequence ID" value="KAF4402502.1"/>
    <property type="molecule type" value="Genomic_DNA"/>
</dbReference>
<evidence type="ECO:0000313" key="3">
    <source>
        <dbReference type="Proteomes" id="UP000525078"/>
    </source>
</evidence>
<dbReference type="AlphaFoldDB" id="A0A7J6FXK6"/>
<name>A0A7J6FXK6_CANSA</name>
<evidence type="ECO:0000313" key="1">
    <source>
        <dbReference type="EMBL" id="KAF4374510.1"/>
    </source>
</evidence>
<evidence type="ECO:0008006" key="5">
    <source>
        <dbReference type="Google" id="ProtNLM"/>
    </source>
</evidence>
<gene>
    <name evidence="1" type="ORF">F8388_016061</name>
    <name evidence="2" type="ORF">G4B88_012287</name>
</gene>
<sequence length="164" mass="18798">MTRMGEFWSKKCRFEVTVSEMHSELYLPTLGCAGDKLRLMEGEPWHYNNFLIVLHSLTVLHNVSKEDLNKVQIRVQVHPLPFLSKSRALACKIGEKMDTTDSQPQPILSNKEGLVFDLKKMWLSDAECAEIISNNWLLQPESDISSNLQSNLQNVAENLQSWHS</sequence>
<accession>A0A7J6FXK6</accession>
<dbReference type="EMBL" id="JAATIP010000095">
    <property type="protein sequence ID" value="KAF4374510.1"/>
    <property type="molecule type" value="Genomic_DNA"/>
</dbReference>
<comment type="caution">
    <text evidence="1">The sequence shown here is derived from an EMBL/GenBank/DDBJ whole genome shotgun (WGS) entry which is preliminary data.</text>
</comment>
<proteinExistence type="predicted"/>
<dbReference type="Proteomes" id="UP000583929">
    <property type="component" value="Unassembled WGS sequence"/>
</dbReference>
<organism evidence="1 3">
    <name type="scientific">Cannabis sativa</name>
    <name type="common">Hemp</name>
    <name type="synonym">Marijuana</name>
    <dbReference type="NCBI Taxonomy" id="3483"/>
    <lineage>
        <taxon>Eukaryota</taxon>
        <taxon>Viridiplantae</taxon>
        <taxon>Streptophyta</taxon>
        <taxon>Embryophyta</taxon>
        <taxon>Tracheophyta</taxon>
        <taxon>Spermatophyta</taxon>
        <taxon>Magnoliopsida</taxon>
        <taxon>eudicotyledons</taxon>
        <taxon>Gunneridae</taxon>
        <taxon>Pentapetalae</taxon>
        <taxon>rosids</taxon>
        <taxon>fabids</taxon>
        <taxon>Rosales</taxon>
        <taxon>Cannabaceae</taxon>
        <taxon>Cannabis</taxon>
    </lineage>
</organism>
<evidence type="ECO:0000313" key="4">
    <source>
        <dbReference type="Proteomes" id="UP000583929"/>
    </source>
</evidence>
<reference evidence="3 4" key="1">
    <citation type="journal article" date="2020" name="bioRxiv">
        <title>Sequence and annotation of 42 cannabis genomes reveals extensive copy number variation in cannabinoid synthesis and pathogen resistance genes.</title>
        <authorList>
            <person name="Mckernan K.J."/>
            <person name="Helbert Y."/>
            <person name="Kane L.T."/>
            <person name="Ebling H."/>
            <person name="Zhang L."/>
            <person name="Liu B."/>
            <person name="Eaton Z."/>
            <person name="Mclaughlin S."/>
            <person name="Kingan S."/>
            <person name="Baybayan P."/>
            <person name="Concepcion G."/>
            <person name="Jordan M."/>
            <person name="Riva A."/>
            <person name="Barbazuk W."/>
            <person name="Harkins T."/>
        </authorList>
    </citation>
    <scope>NUCLEOTIDE SEQUENCE [LARGE SCALE GENOMIC DNA]</scope>
    <source>
        <strain evidence="3 4">cv. Jamaican Lion 4</strain>
        <strain evidence="2">Father</strain>
        <strain evidence="1">Mother</strain>
        <tissue evidence="1">Leaf</tissue>
    </source>
</reference>
<dbReference type="Proteomes" id="UP000525078">
    <property type="component" value="Unassembled WGS sequence"/>
</dbReference>
<protein>
    <recommendedName>
        <fullName evidence="5">DUF4283 domain-containing protein</fullName>
    </recommendedName>
</protein>